<dbReference type="PANTHER" id="PTHR30576">
    <property type="entry name" value="COLANIC BIOSYNTHESIS UDP-GLUCOSE LIPID CARRIER TRANSFERASE"/>
    <property type="match status" value="1"/>
</dbReference>
<evidence type="ECO:0000256" key="2">
    <source>
        <dbReference type="ARBA" id="ARBA00006464"/>
    </source>
</evidence>
<feature type="compositionally biased region" description="Polar residues" evidence="7">
    <location>
        <begin position="1"/>
        <end position="15"/>
    </location>
</feature>
<evidence type="ECO:0000256" key="4">
    <source>
        <dbReference type="ARBA" id="ARBA00022692"/>
    </source>
</evidence>
<dbReference type="GO" id="GO:0016780">
    <property type="term" value="F:phosphotransferase activity, for other substituted phosphate groups"/>
    <property type="evidence" value="ECO:0007669"/>
    <property type="project" value="TreeGrafter"/>
</dbReference>
<gene>
    <name evidence="10" type="ORF">GA0070623_4906</name>
</gene>
<keyword evidence="4 8" id="KW-0812">Transmembrane</keyword>
<evidence type="ECO:0000256" key="6">
    <source>
        <dbReference type="ARBA" id="ARBA00023136"/>
    </source>
</evidence>
<evidence type="ECO:0000313" key="11">
    <source>
        <dbReference type="Proteomes" id="UP000198226"/>
    </source>
</evidence>
<feature type="transmembrane region" description="Helical" evidence="8">
    <location>
        <begin position="33"/>
        <end position="55"/>
    </location>
</feature>
<name>A0A109INH2_9ACTN</name>
<evidence type="ECO:0000313" key="10">
    <source>
        <dbReference type="EMBL" id="SCG80113.1"/>
    </source>
</evidence>
<dbReference type="NCBIfam" id="TIGR03025">
    <property type="entry name" value="EPS_sugtrans"/>
    <property type="match status" value="1"/>
</dbReference>
<dbReference type="InterPro" id="IPR003362">
    <property type="entry name" value="Bact_transf"/>
</dbReference>
<comment type="subcellular location">
    <subcellularLocation>
        <location evidence="1">Membrane</location>
        <topology evidence="1">Multi-pass membrane protein</topology>
    </subcellularLocation>
</comment>
<feature type="transmembrane region" description="Helical" evidence="8">
    <location>
        <begin position="129"/>
        <end position="150"/>
    </location>
</feature>
<feature type="domain" description="Bacterial sugar transferase" evidence="9">
    <location>
        <begin position="302"/>
        <end position="489"/>
    </location>
</feature>
<proteinExistence type="inferred from homology"/>
<feature type="transmembrane region" description="Helical" evidence="8">
    <location>
        <begin position="67"/>
        <end position="84"/>
    </location>
</feature>
<feature type="region of interest" description="Disordered" evidence="7">
    <location>
        <begin position="1"/>
        <end position="27"/>
    </location>
</feature>
<keyword evidence="3 10" id="KW-0808">Transferase</keyword>
<comment type="similarity">
    <text evidence="2">Belongs to the bacterial sugar transferase family.</text>
</comment>
<evidence type="ECO:0000256" key="3">
    <source>
        <dbReference type="ARBA" id="ARBA00022679"/>
    </source>
</evidence>
<dbReference type="GO" id="GO:0016020">
    <property type="term" value="C:membrane"/>
    <property type="evidence" value="ECO:0007669"/>
    <property type="project" value="UniProtKB-SubCell"/>
</dbReference>
<feature type="transmembrane region" description="Helical" evidence="8">
    <location>
        <begin position="105"/>
        <end position="123"/>
    </location>
</feature>
<keyword evidence="11" id="KW-1185">Reference proteome</keyword>
<evidence type="ECO:0000256" key="5">
    <source>
        <dbReference type="ARBA" id="ARBA00022989"/>
    </source>
</evidence>
<keyword evidence="6 8" id="KW-0472">Membrane</keyword>
<dbReference type="InterPro" id="IPR017475">
    <property type="entry name" value="EPS_sugar_tfrase"/>
</dbReference>
<feature type="transmembrane region" description="Helical" evidence="8">
    <location>
        <begin position="308"/>
        <end position="328"/>
    </location>
</feature>
<dbReference type="Pfam" id="PF02397">
    <property type="entry name" value="Bac_transf"/>
    <property type="match status" value="1"/>
</dbReference>
<evidence type="ECO:0000256" key="7">
    <source>
        <dbReference type="SAM" id="MobiDB-lite"/>
    </source>
</evidence>
<dbReference type="RefSeq" id="WP_067302983.1">
    <property type="nucleotide sequence ID" value="NZ_LRMV01000013.1"/>
</dbReference>
<dbReference type="EMBL" id="LT607752">
    <property type="protein sequence ID" value="SCG80113.1"/>
    <property type="molecule type" value="Genomic_DNA"/>
</dbReference>
<keyword evidence="5 8" id="KW-1133">Transmembrane helix</keyword>
<dbReference type="AlphaFoldDB" id="A0A109INH2"/>
<dbReference type="Pfam" id="PF13727">
    <property type="entry name" value="CoA_binding_3"/>
    <property type="match status" value="1"/>
</dbReference>
<dbReference type="OrthoDB" id="9808602at2"/>
<evidence type="ECO:0000256" key="8">
    <source>
        <dbReference type="SAM" id="Phobius"/>
    </source>
</evidence>
<evidence type="ECO:0000256" key="1">
    <source>
        <dbReference type="ARBA" id="ARBA00004141"/>
    </source>
</evidence>
<reference evidence="11" key="1">
    <citation type="submission" date="2016-06" db="EMBL/GenBank/DDBJ databases">
        <authorList>
            <person name="Varghese N."/>
            <person name="Submissions Spin"/>
        </authorList>
    </citation>
    <scope>NUCLEOTIDE SEQUENCE [LARGE SCALE GENOMIC DNA]</scope>
    <source>
        <strain evidence="11">DSM 44983</strain>
    </source>
</reference>
<protein>
    <submittedName>
        <fullName evidence="10">Undecaprenyl-phosphate galactose phosphotransferase, WbaP/exopolysaccharide biosynthesis polyprenyl glycosylphosphotransferase</fullName>
    </submittedName>
</protein>
<dbReference type="Gene3D" id="3.40.50.720">
    <property type="entry name" value="NAD(P)-binding Rossmann-like Domain"/>
    <property type="match status" value="1"/>
</dbReference>
<accession>A0A109INH2</accession>
<dbReference type="Proteomes" id="UP000198226">
    <property type="component" value="Chromosome I"/>
</dbReference>
<dbReference type="PANTHER" id="PTHR30576:SF10">
    <property type="entry name" value="SLL5057 PROTEIN"/>
    <property type="match status" value="1"/>
</dbReference>
<sequence>MTSATLSTPVRTPSSAPGGRSTGTRSRVSQRSYVRTLVVLDTAVLSFAVLAGYATRFGDAVPRGSEIPYVLVAPALVLVWLISLKALRCYDDRVLGYGADEYRRVSGASLRLAGGVAIAGYIFDVGVSRGFLGISFAVGTVGLVATRFAARKALHRARCRGDGWSRRVLVVGDTAHVLELVHTLRREPYAGYAVVGACIPDALLAPVPQRLSDVPVVGSLRGIPEAACAIGADTVAVTASGELTATRLRRLGWQLEGTGIDLVVAPALTDVAGPRIHTRPVAGLPLIHVEAPEFRGARKVVKEFVDRSAAALALALLLPLVAVIALAVKLDSRGPVLFRQTRVGQGGREFGVLKFRTMVVNADALLAELVARNETNGLMFKMRDDPRVTRIGRLLRKWSLDELPQLVNVLLGQMSLVGPRPPLPSEVARYDGDVARRLLVKPGMTGLWQVSGRSDLSWEDGIRLDLYYVENWSLAADLTILWKTFGAVLRGRGAY</sequence>
<evidence type="ECO:0000259" key="9">
    <source>
        <dbReference type="Pfam" id="PF02397"/>
    </source>
</evidence>
<organism evidence="10 11">
    <name type="scientific">Micromonospora rifamycinica</name>
    <dbReference type="NCBI Taxonomy" id="291594"/>
    <lineage>
        <taxon>Bacteria</taxon>
        <taxon>Bacillati</taxon>
        <taxon>Actinomycetota</taxon>
        <taxon>Actinomycetes</taxon>
        <taxon>Micromonosporales</taxon>
        <taxon>Micromonosporaceae</taxon>
        <taxon>Micromonospora</taxon>
    </lineage>
</organism>